<evidence type="ECO:0000313" key="4">
    <source>
        <dbReference type="EMBL" id="KAL3771109.1"/>
    </source>
</evidence>
<dbReference type="PROSITE" id="PS50162">
    <property type="entry name" value="RECA_2"/>
    <property type="match status" value="1"/>
</dbReference>
<dbReference type="GO" id="GO:0005634">
    <property type="term" value="C:nucleus"/>
    <property type="evidence" value="ECO:0007669"/>
    <property type="project" value="UniProtKB-SubCell"/>
</dbReference>
<sequence length="465" mass="49549">MPTLHQIGISTPIREKLAGFKRPCSEEGSSDTPQDAHVPIHTASSLLSRNPHQLCALLNVSLDNLKTIRAGVADALIADETTGHSGVAEVIDAVGGRLASDFLDSYHAESEENGCASGGPFHPTFRPPQLIVGSLSALELAAHFLCVGSIEHVSTGSDGLDQLIGTNIKLNVNLGYPFNISPHDDNGSNNNGGVPFGFITEVSGPPCSAKTQFCLSVVANALRMKTKVIYITSGNAMGLCRRLFSLCVENARMGGANGDANELMNSGDMTGFAEQQMKGVSIVSSKDAYDLLGLLAKIEQQELCNADSNEAQSTLLVIDSISGVIGHHLSNLTKGAALMNQIGLTLRRMTRTLNGRFVNKPGSNASPQRFGIVIANGTVTNWSETSDKNICKPAMGRYWHVSDIGLWMEEESQDETIALHDLYLDGTFGLNQGKKKIRATLVNHWAKKCGGCTELMVRSGGVSDA</sequence>
<dbReference type="InterPro" id="IPR051988">
    <property type="entry name" value="HRR_RAD51_Paralog"/>
</dbReference>
<accession>A0ABD3N4Q4</accession>
<gene>
    <name evidence="4" type="ORF">ACHAWO_005125</name>
</gene>
<dbReference type="InterPro" id="IPR027417">
    <property type="entry name" value="P-loop_NTPase"/>
</dbReference>
<dbReference type="InterPro" id="IPR020588">
    <property type="entry name" value="RecA_ATP-bd"/>
</dbReference>
<dbReference type="SUPFAM" id="SSF52540">
    <property type="entry name" value="P-loop containing nucleoside triphosphate hydrolases"/>
    <property type="match status" value="1"/>
</dbReference>
<name>A0ABD3N4Q4_9STRA</name>
<organism evidence="4 5">
    <name type="scientific">Cyclotella atomus</name>
    <dbReference type="NCBI Taxonomy" id="382360"/>
    <lineage>
        <taxon>Eukaryota</taxon>
        <taxon>Sar</taxon>
        <taxon>Stramenopiles</taxon>
        <taxon>Ochrophyta</taxon>
        <taxon>Bacillariophyta</taxon>
        <taxon>Coscinodiscophyceae</taxon>
        <taxon>Thalassiosirophycidae</taxon>
        <taxon>Stephanodiscales</taxon>
        <taxon>Stephanodiscaceae</taxon>
        <taxon>Cyclotella</taxon>
    </lineage>
</organism>
<dbReference type="EMBL" id="JALLPJ020001294">
    <property type="protein sequence ID" value="KAL3771109.1"/>
    <property type="molecule type" value="Genomic_DNA"/>
</dbReference>
<dbReference type="Proteomes" id="UP001530400">
    <property type="component" value="Unassembled WGS sequence"/>
</dbReference>
<comment type="caution">
    <text evidence="4">The sequence shown here is derived from an EMBL/GenBank/DDBJ whole genome shotgun (WGS) entry which is preliminary data.</text>
</comment>
<feature type="domain" description="RecA family profile 1" evidence="3">
    <location>
        <begin position="149"/>
        <end position="366"/>
    </location>
</feature>
<keyword evidence="2" id="KW-0539">Nucleus</keyword>
<dbReference type="PANTHER" id="PTHR46457:SF1">
    <property type="entry name" value="DNA REPAIR PROTEIN RAD51 HOMOLOG 4"/>
    <property type="match status" value="1"/>
</dbReference>
<dbReference type="GO" id="GO:0006281">
    <property type="term" value="P:DNA repair"/>
    <property type="evidence" value="ECO:0007669"/>
    <property type="project" value="UniProtKB-ARBA"/>
</dbReference>
<dbReference type="Gene3D" id="3.40.50.300">
    <property type="entry name" value="P-loop containing nucleotide triphosphate hydrolases"/>
    <property type="match status" value="1"/>
</dbReference>
<protein>
    <recommendedName>
        <fullName evidence="3">RecA family profile 1 domain-containing protein</fullName>
    </recommendedName>
</protein>
<evidence type="ECO:0000256" key="2">
    <source>
        <dbReference type="ARBA" id="ARBA00023242"/>
    </source>
</evidence>
<proteinExistence type="predicted"/>
<evidence type="ECO:0000256" key="1">
    <source>
        <dbReference type="ARBA" id="ARBA00004123"/>
    </source>
</evidence>
<comment type="subcellular location">
    <subcellularLocation>
        <location evidence="1">Nucleus</location>
    </subcellularLocation>
</comment>
<dbReference type="AlphaFoldDB" id="A0ABD3N4Q4"/>
<dbReference type="PANTHER" id="PTHR46457">
    <property type="entry name" value="DNA REPAIR PROTEIN RAD51 HOMOLOG 4"/>
    <property type="match status" value="1"/>
</dbReference>
<keyword evidence="5" id="KW-1185">Reference proteome</keyword>
<evidence type="ECO:0000313" key="5">
    <source>
        <dbReference type="Proteomes" id="UP001530400"/>
    </source>
</evidence>
<evidence type="ECO:0000259" key="3">
    <source>
        <dbReference type="PROSITE" id="PS50162"/>
    </source>
</evidence>
<reference evidence="4 5" key="1">
    <citation type="submission" date="2024-10" db="EMBL/GenBank/DDBJ databases">
        <title>Updated reference genomes for cyclostephanoid diatoms.</title>
        <authorList>
            <person name="Roberts W.R."/>
            <person name="Alverson A.J."/>
        </authorList>
    </citation>
    <scope>NUCLEOTIDE SEQUENCE [LARGE SCALE GENOMIC DNA]</scope>
    <source>
        <strain evidence="4 5">AJA010-31</strain>
    </source>
</reference>